<organism evidence="2 3">
    <name type="scientific">Candidatus Scybalenecus merdavium</name>
    <dbReference type="NCBI Taxonomy" id="2840939"/>
    <lineage>
        <taxon>Bacteria</taxon>
        <taxon>Bacillati</taxon>
        <taxon>Bacillota</taxon>
        <taxon>Clostridia</taxon>
        <taxon>Eubacteriales</taxon>
        <taxon>Oscillospiraceae</taxon>
        <taxon>Oscillospiraceae incertae sedis</taxon>
        <taxon>Candidatus Scybalenecus</taxon>
    </lineage>
</organism>
<evidence type="ECO:0000313" key="3">
    <source>
        <dbReference type="Proteomes" id="UP000824125"/>
    </source>
</evidence>
<gene>
    <name evidence="2" type="ORF">IAD23_06930</name>
</gene>
<dbReference type="InterPro" id="IPR019052">
    <property type="entry name" value="DUF2383"/>
</dbReference>
<sequence length="144" mass="16110">MIENDTIRLLRECSSGAEMGARSIGDILDKVEDRQLKSILSSSRDAHKKIEHETKALLNSYGDQTKDPPAFAKMMSKFTTDMKTAFDPGDDKAADLITQGCNMGVKTLNKYLNDFKAADERSKSIAKQLITEEERLCEDIKGYL</sequence>
<dbReference type="InterPro" id="IPR012347">
    <property type="entry name" value="Ferritin-like"/>
</dbReference>
<name>A0A9D1MVU6_9FIRM</name>
<dbReference type="Pfam" id="PF09537">
    <property type="entry name" value="DUF2383"/>
    <property type="match status" value="1"/>
</dbReference>
<reference evidence="2" key="1">
    <citation type="submission" date="2020-10" db="EMBL/GenBank/DDBJ databases">
        <authorList>
            <person name="Gilroy R."/>
        </authorList>
    </citation>
    <scope>NUCLEOTIDE SEQUENCE</scope>
    <source>
        <strain evidence="2">CHK176-6737</strain>
    </source>
</reference>
<dbReference type="AlphaFoldDB" id="A0A9D1MVU6"/>
<feature type="domain" description="DUF2383" evidence="1">
    <location>
        <begin position="6"/>
        <end position="107"/>
    </location>
</feature>
<reference evidence="2" key="2">
    <citation type="journal article" date="2021" name="PeerJ">
        <title>Extensive microbial diversity within the chicken gut microbiome revealed by metagenomics and culture.</title>
        <authorList>
            <person name="Gilroy R."/>
            <person name="Ravi A."/>
            <person name="Getino M."/>
            <person name="Pursley I."/>
            <person name="Horton D.L."/>
            <person name="Alikhan N.F."/>
            <person name="Baker D."/>
            <person name="Gharbi K."/>
            <person name="Hall N."/>
            <person name="Watson M."/>
            <person name="Adriaenssens E.M."/>
            <person name="Foster-Nyarko E."/>
            <person name="Jarju S."/>
            <person name="Secka A."/>
            <person name="Antonio M."/>
            <person name="Oren A."/>
            <person name="Chaudhuri R.R."/>
            <person name="La Ragione R."/>
            <person name="Hildebrand F."/>
            <person name="Pallen M.J."/>
        </authorList>
    </citation>
    <scope>NUCLEOTIDE SEQUENCE</scope>
    <source>
        <strain evidence="2">CHK176-6737</strain>
    </source>
</reference>
<comment type="caution">
    <text evidence="2">The sequence shown here is derived from an EMBL/GenBank/DDBJ whole genome shotgun (WGS) entry which is preliminary data.</text>
</comment>
<evidence type="ECO:0000259" key="1">
    <source>
        <dbReference type="Pfam" id="PF09537"/>
    </source>
</evidence>
<dbReference type="Gene3D" id="1.20.1260.10">
    <property type="match status" value="1"/>
</dbReference>
<protein>
    <recommendedName>
        <fullName evidence="1">DUF2383 domain-containing protein</fullName>
    </recommendedName>
</protein>
<dbReference type="Proteomes" id="UP000824125">
    <property type="component" value="Unassembled WGS sequence"/>
</dbReference>
<proteinExistence type="predicted"/>
<evidence type="ECO:0000313" key="2">
    <source>
        <dbReference type="EMBL" id="HIU69670.1"/>
    </source>
</evidence>
<dbReference type="EMBL" id="DVNM01000039">
    <property type="protein sequence ID" value="HIU69670.1"/>
    <property type="molecule type" value="Genomic_DNA"/>
</dbReference>
<accession>A0A9D1MVU6</accession>